<dbReference type="EMBL" id="CAEZSL010000111">
    <property type="protein sequence ID" value="CAB4547229.1"/>
    <property type="molecule type" value="Genomic_DNA"/>
</dbReference>
<protein>
    <submittedName>
        <fullName evidence="1">Unannotated protein</fullName>
    </submittedName>
</protein>
<sequence>MAKDVDLGLKVGIETATGDIGLRNNVLNRGVRETMLVKSNTRRRQDILTRARGFACWRSLHGCAPLC</sequence>
<proteinExistence type="predicted"/>
<gene>
    <name evidence="1" type="ORF">UFOPK1421_01026</name>
</gene>
<accession>A0A6J6C9L9</accession>
<name>A0A6J6C9L9_9ZZZZ</name>
<reference evidence="1" key="1">
    <citation type="submission" date="2020-05" db="EMBL/GenBank/DDBJ databases">
        <authorList>
            <person name="Chiriac C."/>
            <person name="Salcher M."/>
            <person name="Ghai R."/>
            <person name="Kavagutti S V."/>
        </authorList>
    </citation>
    <scope>NUCLEOTIDE SEQUENCE</scope>
</reference>
<organism evidence="1">
    <name type="scientific">freshwater metagenome</name>
    <dbReference type="NCBI Taxonomy" id="449393"/>
    <lineage>
        <taxon>unclassified sequences</taxon>
        <taxon>metagenomes</taxon>
        <taxon>ecological metagenomes</taxon>
    </lineage>
</organism>
<evidence type="ECO:0000313" key="1">
    <source>
        <dbReference type="EMBL" id="CAB4547229.1"/>
    </source>
</evidence>
<dbReference type="AlphaFoldDB" id="A0A6J6C9L9"/>